<feature type="domain" description="UvrD-like helicase ATP-binding" evidence="9">
    <location>
        <begin position="10"/>
        <end position="97"/>
    </location>
</feature>
<dbReference type="AlphaFoldDB" id="L7KLH0"/>
<dbReference type="InterPro" id="IPR027417">
    <property type="entry name" value="P-loop_NTPase"/>
</dbReference>
<dbReference type="GO" id="GO:0000725">
    <property type="term" value="P:recombinational repair"/>
    <property type="evidence" value="ECO:0007669"/>
    <property type="project" value="TreeGrafter"/>
</dbReference>
<dbReference type="Gene3D" id="3.40.50.300">
    <property type="entry name" value="P-loop containing nucleotide triphosphate hydrolases"/>
    <property type="match status" value="2"/>
</dbReference>
<keyword evidence="12" id="KW-1185">Reference proteome</keyword>
<evidence type="ECO:0000256" key="6">
    <source>
        <dbReference type="ARBA" id="ARBA00034617"/>
    </source>
</evidence>
<dbReference type="GO" id="GO:0016887">
    <property type="term" value="F:ATP hydrolysis activity"/>
    <property type="evidence" value="ECO:0007669"/>
    <property type="project" value="RHEA"/>
</dbReference>
<dbReference type="Proteomes" id="UP000010988">
    <property type="component" value="Unassembled WGS sequence"/>
</dbReference>
<keyword evidence="1" id="KW-0547">Nucleotide-binding</keyword>
<comment type="catalytic activity">
    <reaction evidence="8">
        <text>ATP + H2O = ADP + phosphate + H(+)</text>
        <dbReference type="Rhea" id="RHEA:13065"/>
        <dbReference type="ChEBI" id="CHEBI:15377"/>
        <dbReference type="ChEBI" id="CHEBI:15378"/>
        <dbReference type="ChEBI" id="CHEBI:30616"/>
        <dbReference type="ChEBI" id="CHEBI:43474"/>
        <dbReference type="ChEBI" id="CHEBI:456216"/>
        <dbReference type="EC" id="5.6.2.4"/>
    </reaction>
</comment>
<dbReference type="InterPro" id="IPR014017">
    <property type="entry name" value="DNA_helicase_UvrD-like_C"/>
</dbReference>
<evidence type="ECO:0000256" key="3">
    <source>
        <dbReference type="ARBA" id="ARBA00022806"/>
    </source>
</evidence>
<feature type="domain" description="UvrD-like helicase ATP-binding" evidence="9">
    <location>
        <begin position="103"/>
        <end position="176"/>
    </location>
</feature>
<dbReference type="STRING" id="1220583.GOACH_11_01430"/>
<keyword evidence="2" id="KW-0378">Hydrolase</keyword>
<dbReference type="InterPro" id="IPR014016">
    <property type="entry name" value="UvrD-like_ATP-bd"/>
</dbReference>
<feature type="domain" description="UvrD-like helicase C-terminal" evidence="10">
    <location>
        <begin position="375"/>
        <end position="433"/>
    </location>
</feature>
<dbReference type="Pfam" id="PF13361">
    <property type="entry name" value="UvrD_C"/>
    <property type="match status" value="1"/>
</dbReference>
<dbReference type="OrthoDB" id="3196263at2"/>
<evidence type="ECO:0000256" key="7">
    <source>
        <dbReference type="ARBA" id="ARBA00034808"/>
    </source>
</evidence>
<proteinExistence type="predicted"/>
<evidence type="ECO:0000256" key="4">
    <source>
        <dbReference type="ARBA" id="ARBA00022840"/>
    </source>
</evidence>
<keyword evidence="3" id="KW-0347">Helicase</keyword>
<evidence type="ECO:0000256" key="1">
    <source>
        <dbReference type="ARBA" id="ARBA00022741"/>
    </source>
</evidence>
<dbReference type="EC" id="5.6.2.4" evidence="7"/>
<comment type="caution">
    <text evidence="11">The sequence shown here is derived from an EMBL/GenBank/DDBJ whole genome shotgun (WGS) entry which is preliminary data.</text>
</comment>
<dbReference type="GO" id="GO:0005524">
    <property type="term" value="F:ATP binding"/>
    <property type="evidence" value="ECO:0007669"/>
    <property type="project" value="UniProtKB-KW"/>
</dbReference>
<evidence type="ECO:0000313" key="11">
    <source>
        <dbReference type="EMBL" id="GAC49346.1"/>
    </source>
</evidence>
<dbReference type="SUPFAM" id="SSF52540">
    <property type="entry name" value="P-loop containing nucleoside triphosphate hydrolases"/>
    <property type="match status" value="1"/>
</dbReference>
<dbReference type="InterPro" id="IPR000212">
    <property type="entry name" value="DNA_helicase_UvrD/REP"/>
</dbReference>
<evidence type="ECO:0000256" key="2">
    <source>
        <dbReference type="ARBA" id="ARBA00022801"/>
    </source>
</evidence>
<dbReference type="eggNOG" id="COG0210">
    <property type="taxonomic scope" value="Bacteria"/>
</dbReference>
<dbReference type="GO" id="GO:0003677">
    <property type="term" value="F:DNA binding"/>
    <property type="evidence" value="ECO:0007669"/>
    <property type="project" value="InterPro"/>
</dbReference>
<evidence type="ECO:0000256" key="8">
    <source>
        <dbReference type="ARBA" id="ARBA00048988"/>
    </source>
</evidence>
<evidence type="ECO:0000313" key="12">
    <source>
        <dbReference type="Proteomes" id="UP000010988"/>
    </source>
</evidence>
<keyword evidence="4" id="KW-0067">ATP-binding</keyword>
<gene>
    <name evidence="11" type="ORF">GOACH_11_01430</name>
</gene>
<reference evidence="11 12" key="1">
    <citation type="submission" date="2012-12" db="EMBL/GenBank/DDBJ databases">
        <title>Whole genome shotgun sequence of Gordonia aichiensis NBRC 108223.</title>
        <authorList>
            <person name="Isaki-Nakamura S."/>
            <person name="Hosoyama A."/>
            <person name="Tsuchikane K."/>
            <person name="Ando Y."/>
            <person name="Baba S."/>
            <person name="Ohji S."/>
            <person name="Hamada M."/>
            <person name="Tamura T."/>
            <person name="Yamazoe A."/>
            <person name="Yamazaki S."/>
            <person name="Fujita N."/>
        </authorList>
    </citation>
    <scope>NUCLEOTIDE SEQUENCE [LARGE SCALE GENOMIC DNA]</scope>
    <source>
        <strain evidence="11 12">NBRC 108223</strain>
    </source>
</reference>
<evidence type="ECO:0000259" key="9">
    <source>
        <dbReference type="Pfam" id="PF00580"/>
    </source>
</evidence>
<organism evidence="11 12">
    <name type="scientific">Gordonia aichiensis NBRC 108223</name>
    <dbReference type="NCBI Taxonomy" id="1220583"/>
    <lineage>
        <taxon>Bacteria</taxon>
        <taxon>Bacillati</taxon>
        <taxon>Actinomycetota</taxon>
        <taxon>Actinomycetes</taxon>
        <taxon>Mycobacteriales</taxon>
        <taxon>Gordoniaceae</taxon>
        <taxon>Gordonia</taxon>
    </lineage>
</organism>
<protein>
    <recommendedName>
        <fullName evidence="7">DNA 3'-5' helicase</fullName>
        <ecNumber evidence="7">5.6.2.4</ecNumber>
    </recommendedName>
</protein>
<dbReference type="Pfam" id="PF00580">
    <property type="entry name" value="UvrD-helicase"/>
    <property type="match status" value="2"/>
</dbReference>
<evidence type="ECO:0000259" key="10">
    <source>
        <dbReference type="Pfam" id="PF13361"/>
    </source>
</evidence>
<name>L7KLH0_9ACTN</name>
<dbReference type="GO" id="GO:0043138">
    <property type="term" value="F:3'-5' DNA helicase activity"/>
    <property type="evidence" value="ECO:0007669"/>
    <property type="project" value="UniProtKB-EC"/>
</dbReference>
<evidence type="ECO:0000256" key="5">
    <source>
        <dbReference type="ARBA" id="ARBA00023235"/>
    </source>
</evidence>
<accession>L7KLH0</accession>
<dbReference type="RefSeq" id="WP_005175417.1">
    <property type="nucleotide sequence ID" value="NZ_BANR01000011.1"/>
</dbReference>
<dbReference type="EMBL" id="BANR01000011">
    <property type="protein sequence ID" value="GAC49346.1"/>
    <property type="molecule type" value="Genomic_DNA"/>
</dbReference>
<dbReference type="PANTHER" id="PTHR11070">
    <property type="entry name" value="UVRD / RECB / PCRA DNA HELICASE FAMILY MEMBER"/>
    <property type="match status" value="1"/>
</dbReference>
<keyword evidence="5" id="KW-0413">Isomerase</keyword>
<dbReference type="PANTHER" id="PTHR11070:SF2">
    <property type="entry name" value="ATP-DEPENDENT DNA HELICASE SRS2"/>
    <property type="match status" value="1"/>
</dbReference>
<comment type="catalytic activity">
    <reaction evidence="6">
        <text>Couples ATP hydrolysis with the unwinding of duplex DNA by translocating in the 3'-5' direction.</text>
        <dbReference type="EC" id="5.6.2.4"/>
    </reaction>
</comment>
<sequence>MGAANAVRLDEAQRSVAEAAADERLVIVAGAGQGKTEVVTARLQSLIEDEGLSASAELLVLSFSRAAVHAVRSRLCNRDIAEVNVRTFDSFASQLLLEADVEPAIGFEARIRQATELLADNDDIADLVESLRHVIVDEVQDLVGERADFVWALLSNLSDDAGFTVLGDPLQGIYDFVLDESTAPTTSPELLGSISTELGATEVSLSTNYRARGADCIRAAELGPLLRSKTKPDEARSALRGFRDSLPHVERVEDWSFLDLYGGRSAILCRSNAEVLRISRELVDEDIAHAVRRPAQSFGAAKWIGSALGALQGPIVARSDVEQRLEQILDKADAEDAWYLLKSAEQRGRGMNQIDLDRLRRRLGAGTVPLTLTEGDDDMRIIVSTVHRAKGLEFDNVFIADWSDRPDEDDPWAPIRLEYVALTRARDTIVMVTTPRRHSVVSECRWLPDRLQERMGPKGKSRARALEIGYGDTYAARPVAVDNASVAQVQAALEKLTPGVAVEAELDRMRSDAQRPIYALTVNGRTVGRTTDEFGEDFSAAFKVRPGQWPAALTDMVLVSVETVAGDPSIAAEAGAGPGGFWLVPRVAGLARPLWDVMEKVG</sequence>